<proteinExistence type="predicted"/>
<dbReference type="CDD" id="cd03814">
    <property type="entry name" value="GT4-like"/>
    <property type="match status" value="1"/>
</dbReference>
<feature type="domain" description="Glycosyltransferase subfamily 4-like N-terminal" evidence="1">
    <location>
        <begin position="14"/>
        <end position="165"/>
    </location>
</feature>
<organism evidence="2 3">
    <name type="scientific">Pseudoroseomonas cervicalis ATCC 49957</name>
    <dbReference type="NCBI Taxonomy" id="525371"/>
    <lineage>
        <taxon>Bacteria</taxon>
        <taxon>Pseudomonadati</taxon>
        <taxon>Pseudomonadota</taxon>
        <taxon>Alphaproteobacteria</taxon>
        <taxon>Acetobacterales</taxon>
        <taxon>Roseomonadaceae</taxon>
        <taxon>Roseomonas</taxon>
    </lineage>
</organism>
<keyword evidence="2" id="KW-0328">Glycosyltransferase</keyword>
<reference evidence="2 3" key="1">
    <citation type="submission" date="2010-04" db="EMBL/GenBank/DDBJ databases">
        <authorList>
            <person name="Qin X."/>
            <person name="Bachman B."/>
            <person name="Battles P."/>
            <person name="Bell A."/>
            <person name="Bess C."/>
            <person name="Bickham C."/>
            <person name="Chaboub L."/>
            <person name="Chen D."/>
            <person name="Coyle M."/>
            <person name="Deiros D.R."/>
            <person name="Dinh H."/>
            <person name="Forbes L."/>
            <person name="Fowler G."/>
            <person name="Francisco L."/>
            <person name="Fu Q."/>
            <person name="Gubbala S."/>
            <person name="Hale W."/>
            <person name="Han Y."/>
            <person name="Hemphill L."/>
            <person name="Highlander S.K."/>
            <person name="Hirani K."/>
            <person name="Hogues M."/>
            <person name="Jackson L."/>
            <person name="Jakkamsetti A."/>
            <person name="Javaid M."/>
            <person name="Jiang H."/>
            <person name="Korchina V."/>
            <person name="Kovar C."/>
            <person name="Lara F."/>
            <person name="Lee S."/>
            <person name="Mata R."/>
            <person name="Mathew T."/>
            <person name="Moen C."/>
            <person name="Morales K."/>
            <person name="Munidasa M."/>
            <person name="Nazareth L."/>
            <person name="Ngo R."/>
            <person name="Nguyen L."/>
            <person name="Okwuonu G."/>
            <person name="Ongeri F."/>
            <person name="Patil S."/>
            <person name="Petrosino J."/>
            <person name="Pham C."/>
            <person name="Pham P."/>
            <person name="Pu L.-L."/>
            <person name="Puazo M."/>
            <person name="Raj R."/>
            <person name="Reid J."/>
            <person name="Rouhana J."/>
            <person name="Saada N."/>
            <person name="Shang Y."/>
            <person name="Simmons D."/>
            <person name="Thornton R."/>
            <person name="Warren J."/>
            <person name="Weissenberger G."/>
            <person name="Zhang J."/>
            <person name="Zhang L."/>
            <person name="Zhou C."/>
            <person name="Zhu D."/>
            <person name="Muzny D."/>
            <person name="Worley K."/>
            <person name="Gibbs R."/>
        </authorList>
    </citation>
    <scope>NUCLEOTIDE SEQUENCE [LARGE SCALE GENOMIC DNA]</scope>
    <source>
        <strain evidence="2 3">ATCC 49957</strain>
    </source>
</reference>
<dbReference type="Proteomes" id="UP000005324">
    <property type="component" value="Unassembled WGS sequence"/>
</dbReference>
<evidence type="ECO:0000259" key="1">
    <source>
        <dbReference type="Pfam" id="PF13439"/>
    </source>
</evidence>
<comment type="caution">
    <text evidence="2">The sequence shown here is derived from an EMBL/GenBank/DDBJ whole genome shotgun (WGS) entry which is preliminary data.</text>
</comment>
<accession>D5RQK4</accession>
<dbReference type="InterPro" id="IPR028098">
    <property type="entry name" value="Glyco_trans_4-like_N"/>
</dbReference>
<dbReference type="InterPro" id="IPR050194">
    <property type="entry name" value="Glycosyltransferase_grp1"/>
</dbReference>
<dbReference type="GO" id="GO:0016757">
    <property type="term" value="F:glycosyltransferase activity"/>
    <property type="evidence" value="ECO:0007669"/>
    <property type="project" value="UniProtKB-KW"/>
</dbReference>
<dbReference type="OrthoDB" id="9802525at2"/>
<dbReference type="PANTHER" id="PTHR45947">
    <property type="entry name" value="SULFOQUINOVOSYL TRANSFERASE SQD2"/>
    <property type="match status" value="1"/>
</dbReference>
<protein>
    <submittedName>
        <fullName evidence="2">Glycosyltransferase, group 1 family protein</fullName>
        <ecNumber evidence="2">2.4.-.-</ecNumber>
    </submittedName>
</protein>
<dbReference type="RefSeq" id="WP_007002396.1">
    <property type="nucleotide sequence ID" value="NZ_GG770777.1"/>
</dbReference>
<dbReference type="Pfam" id="PF13692">
    <property type="entry name" value="Glyco_trans_1_4"/>
    <property type="match status" value="1"/>
</dbReference>
<gene>
    <name evidence="2" type="primary">gtrA</name>
    <name evidence="2" type="ORF">HMPREF0731_3366</name>
</gene>
<dbReference type="HOGENOM" id="CLU_009583_2_0_5"/>
<evidence type="ECO:0000313" key="3">
    <source>
        <dbReference type="Proteomes" id="UP000005324"/>
    </source>
</evidence>
<dbReference type="Gene3D" id="3.40.50.2000">
    <property type="entry name" value="Glycogen Phosphorylase B"/>
    <property type="match status" value="2"/>
</dbReference>
<keyword evidence="3" id="KW-1185">Reference proteome</keyword>
<dbReference type="PANTHER" id="PTHR45947:SF3">
    <property type="entry name" value="SULFOQUINOVOSYL TRANSFERASE SQD2"/>
    <property type="match status" value="1"/>
</dbReference>
<evidence type="ECO:0000313" key="2">
    <source>
        <dbReference type="EMBL" id="EFH10417.1"/>
    </source>
</evidence>
<keyword evidence="2" id="KW-0808">Transferase</keyword>
<sequence length="334" mass="35839">MRLLIVSDAWAPQVNGVVRTLGMVAEALRGGGDQVEVIGPERFPALPVPGEPGLRLALFPRRRLAALVERAAPEAVHIATEGPLGWAMRGLCRARGWRFTTAFHTRFPDYLSARFGLSPRLSWPVLRRFHAAGAGTLVATETLRRELAAQGFGGLRHWSRGVDTALFRPGLPDAFPGLPRPVFLHAGRLAAEKNIEAFLSLDLPGSKVVVGDGPLRAGLQRRFPAAHFTGFRHGEALAAAYASADAFVFPSRTDTFGLVLLEALACGTPVAAYPEAGPLTVLGDAPVGALEEDLRAACLRALAMDRAACRARAEMFSWEACAAQFRAQLVPLRG</sequence>
<name>D5RQK4_9PROT</name>
<dbReference type="AlphaFoldDB" id="D5RQK4"/>
<dbReference type="EC" id="2.4.-.-" evidence="2"/>
<dbReference type="Pfam" id="PF13439">
    <property type="entry name" value="Glyco_transf_4"/>
    <property type="match status" value="1"/>
</dbReference>
<dbReference type="SUPFAM" id="SSF53756">
    <property type="entry name" value="UDP-Glycosyltransferase/glycogen phosphorylase"/>
    <property type="match status" value="1"/>
</dbReference>
<dbReference type="EMBL" id="ADVL01000668">
    <property type="protein sequence ID" value="EFH10417.1"/>
    <property type="molecule type" value="Genomic_DNA"/>
</dbReference>